<keyword evidence="2" id="KW-0378">Hydrolase</keyword>
<dbReference type="GO" id="GO:0016052">
    <property type="term" value="P:carbohydrate catabolic process"/>
    <property type="evidence" value="ECO:0007669"/>
    <property type="project" value="TreeGrafter"/>
</dbReference>
<evidence type="ECO:0000256" key="2">
    <source>
        <dbReference type="ARBA" id="ARBA00022801"/>
    </source>
</evidence>
<dbReference type="SUPFAM" id="SSF51445">
    <property type="entry name" value="(Trans)glycosidases"/>
    <property type="match status" value="1"/>
</dbReference>
<dbReference type="InterPro" id="IPR002053">
    <property type="entry name" value="Glyco_hydro_25"/>
</dbReference>
<dbReference type="AlphaFoldDB" id="A0A1H7PYN2"/>
<evidence type="ECO:0000313" key="5">
    <source>
        <dbReference type="Proteomes" id="UP000186015"/>
    </source>
</evidence>
<dbReference type="SMART" id="SM00641">
    <property type="entry name" value="Glyco_25"/>
    <property type="match status" value="1"/>
</dbReference>
<dbReference type="GO" id="GO:0016998">
    <property type="term" value="P:cell wall macromolecule catabolic process"/>
    <property type="evidence" value="ECO:0007669"/>
    <property type="project" value="InterPro"/>
</dbReference>
<evidence type="ECO:0000256" key="3">
    <source>
        <dbReference type="ARBA" id="ARBA00023295"/>
    </source>
</evidence>
<evidence type="ECO:0000313" key="4">
    <source>
        <dbReference type="EMBL" id="SEL40157.1"/>
    </source>
</evidence>
<comment type="similarity">
    <text evidence="1">Belongs to the glycosyl hydrolase 25 family.</text>
</comment>
<dbReference type="PANTHER" id="PTHR34135:SF2">
    <property type="entry name" value="LYSOZYME"/>
    <property type="match status" value="1"/>
</dbReference>
<reference evidence="4 5" key="1">
    <citation type="submission" date="2016-10" db="EMBL/GenBank/DDBJ databases">
        <authorList>
            <person name="de Groot N.N."/>
        </authorList>
    </citation>
    <scope>NUCLEOTIDE SEQUENCE [LARGE SCALE GENOMIC DNA]</scope>
    <source>
        <strain evidence="4 5">KH2T6</strain>
    </source>
</reference>
<sequence>MAVKGIDVSKWQGDVDFEKVRGAGYRFVMINAGYGRYISQKDSCFEENYRRAKAAGLDVGAYWYSYAVSAHEAEQEAEVFLQAVKGKSFEYPLCYDIEDKSQRGLSKKVIGDMVDAFCDKLEKAGYYAAVYSYANFLTEKVPVKCRERYDVWVAAYGVEKPPYDMAYGMWQYTSSGRVRGVSGDCDCDRAYKDYPEIMREKGLNGIKRKK</sequence>
<dbReference type="PANTHER" id="PTHR34135">
    <property type="entry name" value="LYSOZYME"/>
    <property type="match status" value="1"/>
</dbReference>
<dbReference type="CDD" id="cd06414">
    <property type="entry name" value="GH25_LytC-like"/>
    <property type="match status" value="1"/>
</dbReference>
<dbReference type="GO" id="GO:0009253">
    <property type="term" value="P:peptidoglycan catabolic process"/>
    <property type="evidence" value="ECO:0007669"/>
    <property type="project" value="InterPro"/>
</dbReference>
<dbReference type="InterPro" id="IPR018077">
    <property type="entry name" value="Glyco_hydro_fam25_subgr"/>
</dbReference>
<keyword evidence="3" id="KW-0326">Glycosidase</keyword>
<dbReference type="Pfam" id="PF01183">
    <property type="entry name" value="Glyco_hydro_25"/>
    <property type="match status" value="1"/>
</dbReference>
<dbReference type="RefSeq" id="WP_074836101.1">
    <property type="nucleotide sequence ID" value="NZ_FOAT01000026.1"/>
</dbReference>
<dbReference type="OrthoDB" id="9765879at2"/>
<dbReference type="InterPro" id="IPR017853">
    <property type="entry name" value="GH"/>
</dbReference>
<dbReference type="GO" id="GO:0003796">
    <property type="term" value="F:lysozyme activity"/>
    <property type="evidence" value="ECO:0007669"/>
    <property type="project" value="InterPro"/>
</dbReference>
<evidence type="ECO:0000256" key="1">
    <source>
        <dbReference type="ARBA" id="ARBA00010646"/>
    </source>
</evidence>
<organism evidence="4 5">
    <name type="scientific">Ruminococcus albus</name>
    <dbReference type="NCBI Taxonomy" id="1264"/>
    <lineage>
        <taxon>Bacteria</taxon>
        <taxon>Bacillati</taxon>
        <taxon>Bacillota</taxon>
        <taxon>Clostridia</taxon>
        <taxon>Eubacteriales</taxon>
        <taxon>Oscillospiraceae</taxon>
        <taxon>Ruminococcus</taxon>
    </lineage>
</organism>
<gene>
    <name evidence="4" type="ORF">SAMN05216469_1268</name>
</gene>
<protein>
    <submittedName>
        <fullName evidence="4">Lyzozyme M1 (1,4-beta-N-acetylmuramidase), GH25 family</fullName>
    </submittedName>
</protein>
<proteinExistence type="inferred from homology"/>
<dbReference type="EMBL" id="FOAT01000026">
    <property type="protein sequence ID" value="SEL40157.1"/>
    <property type="molecule type" value="Genomic_DNA"/>
</dbReference>
<dbReference type="Gene3D" id="3.20.20.80">
    <property type="entry name" value="Glycosidases"/>
    <property type="match status" value="1"/>
</dbReference>
<dbReference type="Proteomes" id="UP000186015">
    <property type="component" value="Unassembled WGS sequence"/>
</dbReference>
<dbReference type="PROSITE" id="PS51904">
    <property type="entry name" value="GLYCOSYL_HYDROL_F25_2"/>
    <property type="match status" value="1"/>
</dbReference>
<accession>A0A1H7PYN2</accession>
<name>A0A1H7PYN2_RUMAL</name>